<protein>
    <submittedName>
        <fullName evidence="2">Uncharacterized protein</fullName>
    </submittedName>
</protein>
<evidence type="ECO:0000313" key="2">
    <source>
        <dbReference type="EMBL" id="PKY04431.1"/>
    </source>
</evidence>
<organism evidence="2 3">
    <name type="scientific">Aspergillus campestris (strain IBT 28561)</name>
    <dbReference type="NCBI Taxonomy" id="1392248"/>
    <lineage>
        <taxon>Eukaryota</taxon>
        <taxon>Fungi</taxon>
        <taxon>Dikarya</taxon>
        <taxon>Ascomycota</taxon>
        <taxon>Pezizomycotina</taxon>
        <taxon>Eurotiomycetes</taxon>
        <taxon>Eurotiomycetidae</taxon>
        <taxon>Eurotiales</taxon>
        <taxon>Aspergillaceae</taxon>
        <taxon>Aspergillus</taxon>
        <taxon>Aspergillus subgen. Circumdati</taxon>
    </lineage>
</organism>
<accession>A0A2I1D3I1</accession>
<dbReference type="RefSeq" id="XP_024693025.1">
    <property type="nucleotide sequence ID" value="XM_024832842.1"/>
</dbReference>
<feature type="signal peptide" evidence="1">
    <location>
        <begin position="1"/>
        <end position="18"/>
    </location>
</feature>
<keyword evidence="3" id="KW-1185">Reference proteome</keyword>
<sequence>MHFYSIFITALTVSTALANLTPIDTVSNCLDFCKDEPVSCPPETDSTQMASGCWACCSPKIFRG</sequence>
<gene>
    <name evidence="2" type="ORF">P168DRAFT_158187</name>
</gene>
<dbReference type="AlphaFoldDB" id="A0A2I1D3I1"/>
<dbReference type="GeneID" id="36540365"/>
<dbReference type="OrthoDB" id="4262255at2759"/>
<evidence type="ECO:0000313" key="3">
    <source>
        <dbReference type="Proteomes" id="UP000234254"/>
    </source>
</evidence>
<keyword evidence="1" id="KW-0732">Signal</keyword>
<evidence type="ECO:0000256" key="1">
    <source>
        <dbReference type="SAM" id="SignalP"/>
    </source>
</evidence>
<proteinExistence type="predicted"/>
<name>A0A2I1D3I1_ASPC2</name>
<feature type="chain" id="PRO_5014185107" evidence="1">
    <location>
        <begin position="19"/>
        <end position="64"/>
    </location>
</feature>
<dbReference type="VEuPathDB" id="FungiDB:P168DRAFT_158187"/>
<dbReference type="EMBL" id="MSFM01000006">
    <property type="protein sequence ID" value="PKY04431.1"/>
    <property type="molecule type" value="Genomic_DNA"/>
</dbReference>
<reference evidence="2" key="1">
    <citation type="submission" date="2016-12" db="EMBL/GenBank/DDBJ databases">
        <title>The genomes of Aspergillus section Nigri reveals drivers in fungal speciation.</title>
        <authorList>
            <consortium name="DOE Joint Genome Institute"/>
            <person name="Vesth T.C."/>
            <person name="Nybo J."/>
            <person name="Theobald S."/>
            <person name="Brandl J."/>
            <person name="Frisvad J.C."/>
            <person name="Nielsen K.F."/>
            <person name="Lyhne E.K."/>
            <person name="Kogle M.E."/>
            <person name="Kuo A."/>
            <person name="Riley R."/>
            <person name="Clum A."/>
            <person name="Nolan M."/>
            <person name="Lipzen A."/>
            <person name="Salamov A."/>
            <person name="Henrissat B."/>
            <person name="Wiebenga A."/>
            <person name="De vries R.P."/>
            <person name="Grigoriev I.V."/>
            <person name="Mortensen U.H."/>
            <person name="Andersen M.R."/>
            <person name="Baker S.E."/>
        </authorList>
    </citation>
    <scope>NUCLEOTIDE SEQUENCE</scope>
    <source>
        <strain evidence="2">IBT 28561</strain>
    </source>
</reference>
<comment type="caution">
    <text evidence="2">The sequence shown here is derived from an EMBL/GenBank/DDBJ whole genome shotgun (WGS) entry which is preliminary data.</text>
</comment>
<dbReference type="Proteomes" id="UP000234254">
    <property type="component" value="Unassembled WGS sequence"/>
</dbReference>